<comment type="caution">
    <text evidence="2">The sequence shown here is derived from an EMBL/GenBank/DDBJ whole genome shotgun (WGS) entry which is preliminary data.</text>
</comment>
<proteinExistence type="predicted"/>
<dbReference type="PANTHER" id="PTHR44846">
    <property type="entry name" value="MANNOSYL-D-GLYCERATE TRANSPORT/METABOLISM SYSTEM REPRESSOR MNGR-RELATED"/>
    <property type="match status" value="1"/>
</dbReference>
<evidence type="ECO:0000313" key="3">
    <source>
        <dbReference type="Proteomes" id="UP000074382"/>
    </source>
</evidence>
<organism evidence="2 3">
    <name type="scientific">Thermobifida cellulosilytica TB100</name>
    <dbReference type="NCBI Taxonomy" id="665004"/>
    <lineage>
        <taxon>Bacteria</taxon>
        <taxon>Bacillati</taxon>
        <taxon>Actinomycetota</taxon>
        <taxon>Actinomycetes</taxon>
        <taxon>Streptosporangiales</taxon>
        <taxon>Nocardiopsidaceae</taxon>
        <taxon>Thermobifida</taxon>
    </lineage>
</organism>
<accession>A0A147KDW7</accession>
<keyword evidence="3" id="KW-1185">Reference proteome</keyword>
<dbReference type="EMBL" id="LGEM01000123">
    <property type="protein sequence ID" value="KUP95496.1"/>
    <property type="molecule type" value="Genomic_DNA"/>
</dbReference>
<dbReference type="Gene3D" id="3.40.1410.10">
    <property type="entry name" value="Chorismate lyase-like"/>
    <property type="match status" value="1"/>
</dbReference>
<dbReference type="InterPro" id="IPR011663">
    <property type="entry name" value="UTRA"/>
</dbReference>
<dbReference type="Gene3D" id="1.10.10.10">
    <property type="entry name" value="Winged helix-like DNA-binding domain superfamily/Winged helix DNA-binding domain"/>
    <property type="match status" value="1"/>
</dbReference>
<dbReference type="PANTHER" id="PTHR44846:SF17">
    <property type="entry name" value="GNTR-FAMILY TRANSCRIPTIONAL REGULATOR"/>
    <property type="match status" value="1"/>
</dbReference>
<dbReference type="InterPro" id="IPR036388">
    <property type="entry name" value="WH-like_DNA-bd_sf"/>
</dbReference>
<evidence type="ECO:0000313" key="2">
    <source>
        <dbReference type="EMBL" id="KUP95496.1"/>
    </source>
</evidence>
<dbReference type="GO" id="GO:0003677">
    <property type="term" value="F:DNA binding"/>
    <property type="evidence" value="ECO:0007669"/>
    <property type="project" value="InterPro"/>
</dbReference>
<name>A0A147KDW7_THECS</name>
<dbReference type="SMART" id="SM00866">
    <property type="entry name" value="UTRA"/>
    <property type="match status" value="1"/>
</dbReference>
<dbReference type="STRING" id="665004.AC529_17260"/>
<protein>
    <submittedName>
        <fullName evidence="2">GntR family transcriptional regulator</fullName>
    </submittedName>
</protein>
<feature type="domain" description="UbiC transcription regulator-associated" evidence="1">
    <location>
        <begin position="69"/>
        <end position="208"/>
    </location>
</feature>
<dbReference type="PATRIC" id="fig|665004.4.peg.4218"/>
<dbReference type="GO" id="GO:0045892">
    <property type="term" value="P:negative regulation of DNA-templated transcription"/>
    <property type="evidence" value="ECO:0007669"/>
    <property type="project" value="TreeGrafter"/>
</dbReference>
<dbReference type="InterPro" id="IPR028978">
    <property type="entry name" value="Chorismate_lyase_/UTRA_dom_sf"/>
</dbReference>
<dbReference type="SUPFAM" id="SSF46785">
    <property type="entry name" value="Winged helix' DNA-binding domain"/>
    <property type="match status" value="1"/>
</dbReference>
<evidence type="ECO:0000259" key="1">
    <source>
        <dbReference type="SMART" id="SM00866"/>
    </source>
</evidence>
<dbReference type="AlphaFoldDB" id="A0A147KDW7"/>
<dbReference type="InterPro" id="IPR050679">
    <property type="entry name" value="Bact_HTH_transcr_reg"/>
</dbReference>
<sequence length="224" mass="24891">MERYGASRHAVRTAVAALTRDGLVVPVRRRGTVVRDRAGRRRVRRGRMVRRDERGYVMPAAAREGEPWQVHGRPRRAVVPIPARPAELLGLEEGTEVLRRRRVTSPAGEPPYQIADTWIHPTAVADAPQVAEPHTGPGGYLDRLEEAGHGPIAWTEYTRVRMPEPDEARHLGMPDSMPVMEIARVGSSARTGAPVEVTICVIPADRVELVADLRRAPSARWPRD</sequence>
<dbReference type="SUPFAM" id="SSF64288">
    <property type="entry name" value="Chorismate lyase-like"/>
    <property type="match status" value="1"/>
</dbReference>
<reference evidence="3" key="1">
    <citation type="journal article" date="2017" name="Acta Aliment.">
        <title>Plant polysaccharide degrading enzyme system of Thermpbifida cellulosilytica TB100 revealed by de novo genome project data.</title>
        <authorList>
            <person name="Toth A."/>
            <person name="Baka E."/>
            <person name="Luzics S."/>
            <person name="Bata-Vidacs I."/>
            <person name="Nagy I."/>
            <person name="Balint B."/>
            <person name="Herceg R."/>
            <person name="Olasz F."/>
            <person name="Wilk T."/>
            <person name="Nagy T."/>
            <person name="Kriszt B."/>
            <person name="Nagy I."/>
            <person name="Kukolya J."/>
        </authorList>
    </citation>
    <scope>NUCLEOTIDE SEQUENCE [LARGE SCALE GENOMIC DNA]</scope>
    <source>
        <strain evidence="3">TB100</strain>
    </source>
</reference>
<dbReference type="Proteomes" id="UP000074382">
    <property type="component" value="Unassembled WGS sequence"/>
</dbReference>
<dbReference type="Pfam" id="PF07702">
    <property type="entry name" value="UTRA"/>
    <property type="match status" value="1"/>
</dbReference>
<gene>
    <name evidence="2" type="ORF">AC529_17260</name>
</gene>
<dbReference type="InterPro" id="IPR036390">
    <property type="entry name" value="WH_DNA-bd_sf"/>
</dbReference>